<gene>
    <name evidence="1" type="ORF">Cba03nite_34110</name>
</gene>
<proteinExistence type="predicted"/>
<keyword evidence="2" id="KW-1185">Reference proteome</keyword>
<dbReference type="AlphaFoldDB" id="A0A8J3NID9"/>
<reference evidence="1 2" key="1">
    <citation type="submission" date="2021-01" db="EMBL/GenBank/DDBJ databases">
        <title>Whole genome shotgun sequence of Catellatospora bangladeshensis NBRC 107357.</title>
        <authorList>
            <person name="Komaki H."/>
            <person name="Tamura T."/>
        </authorList>
    </citation>
    <scope>NUCLEOTIDE SEQUENCE [LARGE SCALE GENOMIC DNA]</scope>
    <source>
        <strain evidence="1 2">NBRC 107357</strain>
    </source>
</reference>
<name>A0A8J3NID9_9ACTN</name>
<accession>A0A8J3NID9</accession>
<dbReference type="EMBL" id="BONF01000017">
    <property type="protein sequence ID" value="GIF82062.1"/>
    <property type="molecule type" value="Genomic_DNA"/>
</dbReference>
<protein>
    <submittedName>
        <fullName evidence="1">Uncharacterized protein</fullName>
    </submittedName>
</protein>
<evidence type="ECO:0000313" key="2">
    <source>
        <dbReference type="Proteomes" id="UP000601223"/>
    </source>
</evidence>
<evidence type="ECO:0000313" key="1">
    <source>
        <dbReference type="EMBL" id="GIF82062.1"/>
    </source>
</evidence>
<sequence>MRRLHGVIRTPNGAAIVCGVMAVREDNVPDRLDFYLPLGALARAALR</sequence>
<dbReference type="Proteomes" id="UP000601223">
    <property type="component" value="Unassembled WGS sequence"/>
</dbReference>
<comment type="caution">
    <text evidence="1">The sequence shown here is derived from an EMBL/GenBank/DDBJ whole genome shotgun (WGS) entry which is preliminary data.</text>
</comment>
<organism evidence="1 2">
    <name type="scientific">Catellatospora bangladeshensis</name>
    <dbReference type="NCBI Taxonomy" id="310355"/>
    <lineage>
        <taxon>Bacteria</taxon>
        <taxon>Bacillati</taxon>
        <taxon>Actinomycetota</taxon>
        <taxon>Actinomycetes</taxon>
        <taxon>Micromonosporales</taxon>
        <taxon>Micromonosporaceae</taxon>
        <taxon>Catellatospora</taxon>
    </lineage>
</organism>